<keyword evidence="1" id="KW-0472">Membrane</keyword>
<dbReference type="SMART" id="SM00858">
    <property type="entry name" value="SAF"/>
    <property type="match status" value="1"/>
</dbReference>
<proteinExistence type="predicted"/>
<feature type="domain" description="SAF" evidence="2">
    <location>
        <begin position="63"/>
        <end position="122"/>
    </location>
</feature>
<keyword evidence="1" id="KW-0812">Transmembrane</keyword>
<reference evidence="4" key="1">
    <citation type="journal article" date="2019" name="Int. J. Syst. Evol. Microbiol.">
        <title>The Global Catalogue of Microorganisms (GCM) 10K type strain sequencing project: providing services to taxonomists for standard genome sequencing and annotation.</title>
        <authorList>
            <consortium name="The Broad Institute Genomics Platform"/>
            <consortium name="The Broad Institute Genome Sequencing Center for Infectious Disease"/>
            <person name="Wu L."/>
            <person name="Ma J."/>
        </authorList>
    </citation>
    <scope>NUCLEOTIDE SEQUENCE [LARGE SCALE GENOMIC DNA]</scope>
    <source>
        <strain evidence="4">JCM 18127</strain>
    </source>
</reference>
<gene>
    <name evidence="3" type="ORF">GCM10023226_20310</name>
</gene>
<comment type="caution">
    <text evidence="3">The sequence shown here is derived from an EMBL/GenBank/DDBJ whole genome shotgun (WGS) entry which is preliminary data.</text>
</comment>
<dbReference type="EMBL" id="BAABIM010000002">
    <property type="protein sequence ID" value="GAA4683105.1"/>
    <property type="molecule type" value="Genomic_DNA"/>
</dbReference>
<evidence type="ECO:0000259" key="2">
    <source>
        <dbReference type="SMART" id="SM00858"/>
    </source>
</evidence>
<accession>A0ABP8W9T7</accession>
<evidence type="ECO:0000313" key="3">
    <source>
        <dbReference type="EMBL" id="GAA4683105.1"/>
    </source>
</evidence>
<evidence type="ECO:0000256" key="1">
    <source>
        <dbReference type="SAM" id="Phobius"/>
    </source>
</evidence>
<protein>
    <recommendedName>
        <fullName evidence="2">SAF domain-containing protein</fullName>
    </recommendedName>
</protein>
<organism evidence="3 4">
    <name type="scientific">Nocardioides nanhaiensis</name>
    <dbReference type="NCBI Taxonomy" id="1476871"/>
    <lineage>
        <taxon>Bacteria</taxon>
        <taxon>Bacillati</taxon>
        <taxon>Actinomycetota</taxon>
        <taxon>Actinomycetes</taxon>
        <taxon>Propionibacteriales</taxon>
        <taxon>Nocardioidaceae</taxon>
        <taxon>Nocardioides</taxon>
    </lineage>
</organism>
<feature type="transmembrane region" description="Helical" evidence="1">
    <location>
        <begin position="38"/>
        <end position="56"/>
    </location>
</feature>
<dbReference type="CDD" id="cd11614">
    <property type="entry name" value="SAF_CpaB_FlgA_like"/>
    <property type="match status" value="1"/>
</dbReference>
<keyword evidence="4" id="KW-1185">Reference proteome</keyword>
<dbReference type="Proteomes" id="UP001500621">
    <property type="component" value="Unassembled WGS sequence"/>
</dbReference>
<keyword evidence="1" id="KW-1133">Transmembrane helix</keyword>
<dbReference type="InterPro" id="IPR013974">
    <property type="entry name" value="SAF"/>
</dbReference>
<evidence type="ECO:0000313" key="4">
    <source>
        <dbReference type="Proteomes" id="UP001500621"/>
    </source>
</evidence>
<name>A0ABP8W9T7_9ACTN</name>
<sequence length="224" mass="22602">MTAPDPALSASRTAATAASRPVRALGHARRAVLRRRRLLAAVLLGVAVIAGLRAVAAPPAPSTAVLVAARDLPAGTLLAADDLEPTDLPPDAVPQAVLSEPTGRVLAAPLRAGEPVTDVRVVGPGPAQGLDDVVAVPVRLPDAGSVALLQVGDRLDLLATDPRGEQTGPVADDVPVLALPAEDGESSASGLPGRLVVLGLGESEVDDVTASAVRSVLTYAWSEH</sequence>
<dbReference type="Pfam" id="PF08666">
    <property type="entry name" value="SAF"/>
    <property type="match status" value="1"/>
</dbReference>
<dbReference type="RefSeq" id="WP_345265361.1">
    <property type="nucleotide sequence ID" value="NZ_BAABIM010000002.1"/>
</dbReference>